<reference evidence="1 2" key="1">
    <citation type="submission" date="2018-06" db="EMBL/GenBank/DDBJ databases">
        <title>Extensive metabolic versatility and redundancy in microbially diverse, dynamic hydrothermal sediments.</title>
        <authorList>
            <person name="Dombrowski N."/>
            <person name="Teske A."/>
            <person name="Baker B.J."/>
        </authorList>
    </citation>
    <scope>NUCLEOTIDE SEQUENCE [LARGE SCALE GENOMIC DNA]</scope>
    <source>
        <strain evidence="1">B36_G15</strain>
    </source>
</reference>
<dbReference type="EMBL" id="QNBE01000020">
    <property type="protein sequence ID" value="RKX71016.1"/>
    <property type="molecule type" value="Genomic_DNA"/>
</dbReference>
<evidence type="ECO:0000313" key="2">
    <source>
        <dbReference type="Proteomes" id="UP000268469"/>
    </source>
</evidence>
<dbReference type="Proteomes" id="UP000268469">
    <property type="component" value="Unassembled WGS sequence"/>
</dbReference>
<dbReference type="AlphaFoldDB" id="A0A660SLN3"/>
<organism evidence="1 2">
    <name type="scientific">candidate division WOR-3 bacterium</name>
    <dbReference type="NCBI Taxonomy" id="2052148"/>
    <lineage>
        <taxon>Bacteria</taxon>
        <taxon>Bacteria division WOR-3</taxon>
    </lineage>
</organism>
<dbReference type="SUPFAM" id="SSF89372">
    <property type="entry name" value="Fucose-specific lectin"/>
    <property type="match status" value="1"/>
</dbReference>
<comment type="caution">
    <text evidence="1">The sequence shown here is derived from an EMBL/GenBank/DDBJ whole genome shotgun (WGS) entry which is preliminary data.</text>
</comment>
<accession>A0A660SLN3</accession>
<proteinExistence type="predicted"/>
<name>A0A660SLN3_UNCW3</name>
<evidence type="ECO:0000313" key="1">
    <source>
        <dbReference type="EMBL" id="RKX71016.1"/>
    </source>
</evidence>
<sequence>MLMIIFITGVVLTRWIDPLGREPVTYHKWQKEHHFIDKGIATAFQLDGRGDKVALIVNSKTYQEIEARINRFASDLNAEGYQVQVDTTSSITAQALRSHLASIGELKGAIFIGELPVAWFEDDEFGSWEEFPIELYFMDLDGNWIDSDNDGLYDNHTGDVQPEIWVGRIYAGRLHLSDEINLYKRYFDKNHSYRTGNLPLPHRALSFVDDDWSYWTTCYTDLVYPSVTVVNNDNQTTARNYRSHLLNGYEWIHLCSHSSPWGHTFKIPGGYAGTVFNYEIFYIEPVAHFLNLFACSGTRFVEENNNGNWYIFHSQNGLAVVGSAKTGSMLYFYDFYQPLGQGKNIGDAFKYWFIRHGESSWGWFYGLNILGDPTLKPMMSDGERFIPQPRDGKSEVVAPDPESDGKPIVGVIGDTLWVVWESGRSQTNGRCDIYSAFYTDHWSQPLPIGPYVYWDYTPTITQDQNGRPIAIWASYGGGGYDLKYSIYTNGWSTPSKISSDPSYDFRARAVTDPTGKIWLFWQSRRDVNSNIYYATYTTSWSPPARVTNTAQDEFDPEPVVDRDGRVWVFYERSGFPGSEIYASYFDNGWVEVGPISKGQIRAYHPAAAADSLIWLIWHSTDNGTGDLYYSRYDGNSWSDPKPITDDPGEDLLPSVAVDQSDHPWVSWQSDRDGSWQIYYSYYRNGWQKPEKISDNVAAIFCRTVCDRNNRVWFLWQGYTDNWEICADYRSGVGVEEEPEGLASATLPTIYRIGTSIRCLGEYELIDGCGRLIMKGRGIIRTADLDPGVFFLKAGNRLQKVVLVR</sequence>
<gene>
    <name evidence="1" type="ORF">DRP53_03040</name>
</gene>
<protein>
    <submittedName>
        <fullName evidence="1">Uncharacterized protein</fullName>
    </submittedName>
</protein>
<dbReference type="CDD" id="cd15482">
    <property type="entry name" value="Sialidase_non-viral"/>
    <property type="match status" value="1"/>
</dbReference>